<evidence type="ECO:0000313" key="3">
    <source>
        <dbReference type="Proteomes" id="UP000008366"/>
    </source>
</evidence>
<dbReference type="InterPro" id="IPR011044">
    <property type="entry name" value="Quino_amine_DH_bsu"/>
</dbReference>
<dbReference type="SUPFAM" id="SSF50969">
    <property type="entry name" value="YVTN repeat-like/Quinoprotein amine dehydrogenase"/>
    <property type="match status" value="1"/>
</dbReference>
<comment type="caution">
    <text evidence="2">The sequence shown here is derived from an EMBL/GenBank/DDBJ whole genome shotgun (WGS) entry which is preliminary data.</text>
</comment>
<name>K6WB13_9MICO</name>
<protein>
    <recommendedName>
        <fullName evidence="4">Lipoprotein</fullName>
    </recommendedName>
</protein>
<gene>
    <name evidence="2" type="ORF">KILIM_038_00030</name>
</gene>
<dbReference type="PROSITE" id="PS51318">
    <property type="entry name" value="TAT"/>
    <property type="match status" value="1"/>
</dbReference>
<dbReference type="AlphaFoldDB" id="K6WB13"/>
<dbReference type="EMBL" id="BAHD01000038">
    <property type="protein sequence ID" value="GAB96415.1"/>
    <property type="molecule type" value="Genomic_DNA"/>
</dbReference>
<keyword evidence="1" id="KW-0732">Signal</keyword>
<feature type="chain" id="PRO_5003895886" description="Lipoprotein" evidence="1">
    <location>
        <begin position="39"/>
        <end position="343"/>
    </location>
</feature>
<dbReference type="Proteomes" id="UP000008366">
    <property type="component" value="Unassembled WGS sequence"/>
</dbReference>
<evidence type="ECO:0000313" key="2">
    <source>
        <dbReference type="EMBL" id="GAB96415.1"/>
    </source>
</evidence>
<sequence>MATTHRGPGPSRRVVLVALAAALPLGTSAVALSGPASAASLPTAPAQAAATQAAGVYAAVVARGSTHTLTLVNRSTGKVVRTLASARAYDWQQPFAYVDVAPDGSVWAVVRKTSPNTYLPYASTLVHYTGGKAVNVLPYVTSVRLSPNGKQLAITVLSPDGNKDGKGTQALRIATPSGKVLRTLSATQFPVDKNGDPTVEVGGLRVSGWLNPSTLIVGDGCCDGGSVALASASRPSPATKWPTLFGDGSTRAIGTIGDKTVLVARNRWKGDGQKVPLSVVGVEAVTMSAARPRGSVVAYFPDENPSQDAYVDRFVARAKAKPLAIGTKRYPYKGTGKVVAAYL</sequence>
<evidence type="ECO:0008006" key="4">
    <source>
        <dbReference type="Google" id="ProtNLM"/>
    </source>
</evidence>
<proteinExistence type="predicted"/>
<evidence type="ECO:0000256" key="1">
    <source>
        <dbReference type="SAM" id="SignalP"/>
    </source>
</evidence>
<feature type="signal peptide" evidence="1">
    <location>
        <begin position="1"/>
        <end position="38"/>
    </location>
</feature>
<accession>K6WB13</accession>
<organism evidence="2 3">
    <name type="scientific">Kineosphaera limosa NBRC 100340</name>
    <dbReference type="NCBI Taxonomy" id="1184609"/>
    <lineage>
        <taxon>Bacteria</taxon>
        <taxon>Bacillati</taxon>
        <taxon>Actinomycetota</taxon>
        <taxon>Actinomycetes</taxon>
        <taxon>Micrococcales</taxon>
        <taxon>Dermatophilaceae</taxon>
        <taxon>Kineosphaera</taxon>
    </lineage>
</organism>
<reference evidence="2 3" key="1">
    <citation type="submission" date="2012-08" db="EMBL/GenBank/DDBJ databases">
        <title>Whole genome shotgun sequence of Kineosphaera limosa NBRC 100340.</title>
        <authorList>
            <person name="Yoshida I."/>
            <person name="Isaki S."/>
            <person name="Hosoyama A."/>
            <person name="Tsuchikane K."/>
            <person name="Katsumata H."/>
            <person name="Ando Y."/>
            <person name="Ohji S."/>
            <person name="Hamada M."/>
            <person name="Tamura T."/>
            <person name="Yamazoe A."/>
            <person name="Yamazaki S."/>
            <person name="Fujita N."/>
        </authorList>
    </citation>
    <scope>NUCLEOTIDE SEQUENCE [LARGE SCALE GENOMIC DNA]</scope>
    <source>
        <strain evidence="2 3">NBRC 100340</strain>
    </source>
</reference>
<dbReference type="STRING" id="1184609.KILIM_038_00030"/>
<keyword evidence="3" id="KW-1185">Reference proteome</keyword>
<dbReference type="InterPro" id="IPR006311">
    <property type="entry name" value="TAT_signal"/>
</dbReference>